<dbReference type="OrthoDB" id="9806956at2"/>
<dbReference type="Gene3D" id="3.40.120.10">
    <property type="entry name" value="Alpha-D-Glucose-1,6-Bisphosphate, subunit A, domain 3"/>
    <property type="match status" value="3"/>
</dbReference>
<dbReference type="Proteomes" id="UP000264002">
    <property type="component" value="Unassembled WGS sequence"/>
</dbReference>
<evidence type="ECO:0000256" key="1">
    <source>
        <dbReference type="ARBA" id="ARBA00001946"/>
    </source>
</evidence>
<evidence type="ECO:0000256" key="3">
    <source>
        <dbReference type="ARBA" id="ARBA00022553"/>
    </source>
</evidence>
<reference evidence="6 7" key="2">
    <citation type="submission" date="2018-09" db="EMBL/GenBank/DDBJ databases">
        <title>Genome of Sphaerochaeta halotolerans strain 4-11.</title>
        <authorList>
            <person name="Nazina T.N."/>
            <person name="Sokolova D.S."/>
        </authorList>
    </citation>
    <scope>NUCLEOTIDE SEQUENCE [LARGE SCALE GENOMIC DNA]</scope>
    <source>
        <strain evidence="6 7">4-11</strain>
    </source>
</reference>
<dbReference type="InterPro" id="IPR050060">
    <property type="entry name" value="Phosphoglucosamine_mutase"/>
</dbReference>
<dbReference type="RefSeq" id="WP_117329365.1">
    <property type="nucleotide sequence ID" value="NZ_QUWK01000002.1"/>
</dbReference>
<organism evidence="6 7">
    <name type="scientific">Sphaerochaeta halotolerans</name>
    <dbReference type="NCBI Taxonomy" id="2293840"/>
    <lineage>
        <taxon>Bacteria</taxon>
        <taxon>Pseudomonadati</taxon>
        <taxon>Spirochaetota</taxon>
        <taxon>Spirochaetia</taxon>
        <taxon>Spirochaetales</taxon>
        <taxon>Sphaerochaetaceae</taxon>
        <taxon>Sphaerochaeta</taxon>
    </lineage>
</organism>
<keyword evidence="7" id="KW-1185">Reference proteome</keyword>
<dbReference type="InterPro" id="IPR036900">
    <property type="entry name" value="A-D-PHexomutase_C_sf"/>
</dbReference>
<comment type="cofactor">
    <cofactor evidence="1">
        <name>Mg(2+)</name>
        <dbReference type="ChEBI" id="CHEBI:18420"/>
    </cofactor>
</comment>
<dbReference type="GO" id="GO:0004615">
    <property type="term" value="F:phosphomannomutase activity"/>
    <property type="evidence" value="ECO:0007669"/>
    <property type="project" value="TreeGrafter"/>
</dbReference>
<dbReference type="PANTHER" id="PTHR42946:SF1">
    <property type="entry name" value="PHOSPHOGLUCOMUTASE (ALPHA-D-GLUCOSE-1,6-BISPHOSPHATE-DEPENDENT)"/>
    <property type="match status" value="1"/>
</dbReference>
<dbReference type="AlphaFoldDB" id="A0A372MJK9"/>
<dbReference type="InterPro" id="IPR005846">
    <property type="entry name" value="A-D-PHexomutase_a/b/a-III"/>
</dbReference>
<evidence type="ECO:0000259" key="5">
    <source>
        <dbReference type="Pfam" id="PF02880"/>
    </source>
</evidence>
<proteinExistence type="inferred from homology"/>
<feature type="domain" description="Alpha-D-phosphohexomutase alpha/beta/alpha" evidence="5">
    <location>
        <begin position="390"/>
        <end position="471"/>
    </location>
</feature>
<sequence>MLIYDTLSHHPIADEMFDILDFPLPSKEALQNALSTMILSSSGWRKVFAESGDEEDQTPKISEADAMLAALAALALARFLGVPAADKQRIQRGEMKGEPQDTTILVGLDARPTGRVLGDIVCRTLTMLGCSVRYLYICAAPQIMADCNQYPEEADAFFYISASHNPIGHNGFKFGRSGGVYTARESETIIKLFKEIVLEEPLAPAYLQSLSSHMDTKRYRDVLTSVKSEQTRNLERYAQFVLTTAVQSEDQNEHKRFREMLVKAHSREPLGVLGELNGSARSVSIDYQFLTSLGLKVHQINDQPGQVVHAIVPEGENLQLCQQTLEMLYAKDPSFLLGYVPDNDGDRGNLVYIQKKTGKALILEAQNVFALVVLAELTLCRLKHPSSLLATVVNGPTSNRIDQIAQALDAEVFRCEVGEANVVELAEQKRKEGYLVPVLGEGSNGGNITHPAKVRDPLNTLLSLVKLLRNRDIAKLWFRANGREVPHPITLEKIIEGMPIYTTTGAFSKDGNMQIHHDHSVLKSRYEVLFQADWIEKQAMLRELDIYTYTVFQSEGTSTVEGMGEAFRSPPYTGGYKVALKNKDGIITDFLWMRGSKTEPVYRVMVDSRGDDVSRHDRLLAWHRSLIARADQD</sequence>
<dbReference type="InterPro" id="IPR005844">
    <property type="entry name" value="A-D-PHexomutase_a/b/a-I"/>
</dbReference>
<reference evidence="7" key="1">
    <citation type="submission" date="2018-08" db="EMBL/GenBank/DDBJ databases">
        <authorList>
            <person name="Grouzdev D.S."/>
            <person name="Krutkina M.S."/>
        </authorList>
    </citation>
    <scope>NUCLEOTIDE SEQUENCE [LARGE SCALE GENOMIC DNA]</scope>
    <source>
        <strain evidence="7">4-11</strain>
    </source>
</reference>
<dbReference type="PANTHER" id="PTHR42946">
    <property type="entry name" value="PHOSPHOHEXOSE MUTASE"/>
    <property type="match status" value="1"/>
</dbReference>
<dbReference type="InterPro" id="IPR016055">
    <property type="entry name" value="A-D-PHexomutase_a/b/a-I/II/III"/>
</dbReference>
<dbReference type="GO" id="GO:0005975">
    <property type="term" value="P:carbohydrate metabolic process"/>
    <property type="evidence" value="ECO:0007669"/>
    <property type="project" value="InterPro"/>
</dbReference>
<dbReference type="SUPFAM" id="SSF53738">
    <property type="entry name" value="Phosphoglucomutase, first 3 domains"/>
    <property type="match status" value="1"/>
</dbReference>
<protein>
    <submittedName>
        <fullName evidence="6">Phosphoglucomutase</fullName>
    </submittedName>
</protein>
<dbReference type="Pfam" id="PF02878">
    <property type="entry name" value="PGM_PMM_I"/>
    <property type="match status" value="1"/>
</dbReference>
<feature type="domain" description="Alpha-D-phosphohexomutase alpha/beta/alpha" evidence="4">
    <location>
        <begin position="99"/>
        <end position="195"/>
    </location>
</feature>
<keyword evidence="3" id="KW-0597">Phosphoprotein</keyword>
<dbReference type="Pfam" id="PF02880">
    <property type="entry name" value="PGM_PMM_III"/>
    <property type="match status" value="1"/>
</dbReference>
<evidence type="ECO:0000313" key="6">
    <source>
        <dbReference type="EMBL" id="RFU95965.1"/>
    </source>
</evidence>
<dbReference type="EMBL" id="QUWK01000002">
    <property type="protein sequence ID" value="RFU95965.1"/>
    <property type="molecule type" value="Genomic_DNA"/>
</dbReference>
<name>A0A372MJK9_9SPIR</name>
<evidence type="ECO:0000256" key="2">
    <source>
        <dbReference type="ARBA" id="ARBA00010231"/>
    </source>
</evidence>
<comment type="similarity">
    <text evidence="2">Belongs to the phosphohexose mutase family.</text>
</comment>
<dbReference type="SUPFAM" id="SSF55957">
    <property type="entry name" value="Phosphoglucomutase, C-terminal domain"/>
    <property type="match status" value="1"/>
</dbReference>
<comment type="caution">
    <text evidence="6">The sequence shown here is derived from an EMBL/GenBank/DDBJ whole genome shotgun (WGS) entry which is preliminary data.</text>
</comment>
<gene>
    <name evidence="6" type="ORF">DYP60_02880</name>
</gene>
<evidence type="ECO:0000313" key="7">
    <source>
        <dbReference type="Proteomes" id="UP000264002"/>
    </source>
</evidence>
<accession>A0A372MJK9</accession>
<evidence type="ECO:0000259" key="4">
    <source>
        <dbReference type="Pfam" id="PF02878"/>
    </source>
</evidence>